<protein>
    <submittedName>
        <fullName evidence="2">Uncharacterized protein</fullName>
    </submittedName>
</protein>
<gene>
    <name evidence="2" type="ORF">UXQ13_11820</name>
</gene>
<feature type="transmembrane region" description="Helical" evidence="1">
    <location>
        <begin position="38"/>
        <end position="58"/>
    </location>
</feature>
<feature type="transmembrane region" description="Helical" evidence="1">
    <location>
        <begin position="12"/>
        <end position="32"/>
    </location>
</feature>
<accession>A0ABU8E688</accession>
<sequence>MTSAVAVRSGALTPGRTAVALSLVSVVVHAGLLERDSLGSWAMVGLALACLPCAGRLWSGPSRGTWATVALLDAGMLVLHVQLMAGMHHHGGTTLPVWLMVAQLALAAWGLRPARR</sequence>
<feature type="transmembrane region" description="Helical" evidence="1">
    <location>
        <begin position="95"/>
        <end position="111"/>
    </location>
</feature>
<comment type="caution">
    <text evidence="2">The sequence shown here is derived from an EMBL/GenBank/DDBJ whole genome shotgun (WGS) entry which is preliminary data.</text>
</comment>
<keyword evidence="1" id="KW-0812">Transmembrane</keyword>
<organism evidence="2 3">
    <name type="scientific">Klenkia terrae</name>
    <dbReference type="NCBI Taxonomy" id="1052259"/>
    <lineage>
        <taxon>Bacteria</taxon>
        <taxon>Bacillati</taxon>
        <taxon>Actinomycetota</taxon>
        <taxon>Actinomycetes</taxon>
        <taxon>Geodermatophilales</taxon>
        <taxon>Geodermatophilaceae</taxon>
        <taxon>Klenkia</taxon>
    </lineage>
</organism>
<dbReference type="RefSeq" id="WP_225235153.1">
    <property type="nucleotide sequence ID" value="NZ_JBAPLV010000011.1"/>
</dbReference>
<keyword evidence="1" id="KW-1133">Transmembrane helix</keyword>
<evidence type="ECO:0000313" key="3">
    <source>
        <dbReference type="Proteomes" id="UP001373496"/>
    </source>
</evidence>
<keyword evidence="1" id="KW-0472">Membrane</keyword>
<feature type="transmembrane region" description="Helical" evidence="1">
    <location>
        <begin position="65"/>
        <end position="83"/>
    </location>
</feature>
<evidence type="ECO:0000256" key="1">
    <source>
        <dbReference type="SAM" id="Phobius"/>
    </source>
</evidence>
<dbReference type="Proteomes" id="UP001373496">
    <property type="component" value="Unassembled WGS sequence"/>
</dbReference>
<evidence type="ECO:0000313" key="2">
    <source>
        <dbReference type="EMBL" id="MEI4279152.1"/>
    </source>
</evidence>
<proteinExistence type="predicted"/>
<reference evidence="2 3" key="1">
    <citation type="submission" date="2024-03" db="EMBL/GenBank/DDBJ databases">
        <title>Draft genome sequence of Klenkia terrae.</title>
        <authorList>
            <person name="Duangmal K."/>
            <person name="Chantavorakit T."/>
        </authorList>
    </citation>
    <scope>NUCLEOTIDE SEQUENCE [LARGE SCALE GENOMIC DNA]</scope>
    <source>
        <strain evidence="2 3">JCM 17786</strain>
    </source>
</reference>
<keyword evidence="3" id="KW-1185">Reference proteome</keyword>
<dbReference type="EMBL" id="JBAPLV010000011">
    <property type="protein sequence ID" value="MEI4279152.1"/>
    <property type="molecule type" value="Genomic_DNA"/>
</dbReference>
<name>A0ABU8E688_9ACTN</name>